<accession>A0A6C0KEP1</accession>
<evidence type="ECO:0000313" key="1">
    <source>
        <dbReference type="EMBL" id="QHU14704.1"/>
    </source>
</evidence>
<dbReference type="GO" id="GO:0046782">
    <property type="term" value="P:regulation of viral transcription"/>
    <property type="evidence" value="ECO:0007669"/>
    <property type="project" value="InterPro"/>
</dbReference>
<evidence type="ECO:0008006" key="2">
    <source>
        <dbReference type="Google" id="ProtNLM"/>
    </source>
</evidence>
<proteinExistence type="predicted"/>
<dbReference type="Pfam" id="PF04947">
    <property type="entry name" value="Pox_VLTF3"/>
    <property type="match status" value="1"/>
</dbReference>
<dbReference type="EMBL" id="MN740845">
    <property type="protein sequence ID" value="QHU14704.1"/>
    <property type="molecule type" value="Genomic_DNA"/>
</dbReference>
<dbReference type="AlphaFoldDB" id="A0A6C0KEP1"/>
<organism evidence="1">
    <name type="scientific">viral metagenome</name>
    <dbReference type="NCBI Taxonomy" id="1070528"/>
    <lineage>
        <taxon>unclassified sequences</taxon>
        <taxon>metagenomes</taxon>
        <taxon>organismal metagenomes</taxon>
    </lineage>
</organism>
<reference evidence="1" key="1">
    <citation type="journal article" date="2020" name="Nature">
        <title>Giant virus diversity and host interactions through global metagenomics.</title>
        <authorList>
            <person name="Schulz F."/>
            <person name="Roux S."/>
            <person name="Paez-Espino D."/>
            <person name="Jungbluth S."/>
            <person name="Walsh D.A."/>
            <person name="Denef V.J."/>
            <person name="McMahon K.D."/>
            <person name="Konstantinidis K.T."/>
            <person name="Eloe-Fadrosh E.A."/>
            <person name="Kyrpides N.C."/>
            <person name="Woyke T."/>
        </authorList>
    </citation>
    <scope>NUCLEOTIDE SEQUENCE</scope>
    <source>
        <strain evidence="1">GVMAG-S-1102113-126</strain>
    </source>
</reference>
<protein>
    <recommendedName>
        <fullName evidence="2">Viral late gene transcription factor 3 zinc ribbon domain-containing protein</fullName>
    </recommendedName>
</protein>
<name>A0A6C0KEP1_9ZZZZ</name>
<sequence length="369" mass="43380">MIVSKKLSKNNCHKDARGTLHFEHLKKLKSFETYYATLPLKQERLKDIEKLEKGTSLQRREMMVLKEEKDDLCCEIHKIISREDENNYLLKAMKFLTKEHLTKPGKDTEGEDTSMNGYITHSKSDNKGEKYNRYMEECHETIYDDTGIEAGVNFDTCEVCNIPTFVDTRLAEAICPNCGLAKSYQDSIGTPEYLDTVQILSPFAYKRINHLREYLTQLQAKQTTHIPTELRDALIKELRKERIESAEDITTARVRRYLKKLGKHKYYEHITIIICQLTGKKPPRLSKDLEEKILQMFSEIQQPFERHCPSDRKNFLSYSYTIHKLCLILDKSELCVHFPLLKSRDKNFCQDQIWKRICQDLNWPFHASV</sequence>
<dbReference type="InterPro" id="IPR007031">
    <property type="entry name" value="Poxvirus_VLTF3"/>
</dbReference>